<evidence type="ECO:0000256" key="1">
    <source>
        <dbReference type="SAM" id="MobiDB-lite"/>
    </source>
</evidence>
<comment type="caution">
    <text evidence="2">The sequence shown here is derived from an EMBL/GenBank/DDBJ whole genome shotgun (WGS) entry which is preliminary data.</text>
</comment>
<feature type="compositionally biased region" description="Low complexity" evidence="1">
    <location>
        <begin position="778"/>
        <end position="787"/>
    </location>
</feature>
<feature type="compositionally biased region" description="Low complexity" evidence="1">
    <location>
        <begin position="219"/>
        <end position="233"/>
    </location>
</feature>
<accession>A0A409Y281</accession>
<dbReference type="OrthoDB" id="2683861at2759"/>
<feature type="compositionally biased region" description="Pro residues" evidence="1">
    <location>
        <begin position="583"/>
        <end position="594"/>
    </location>
</feature>
<keyword evidence="3" id="KW-1185">Reference proteome</keyword>
<protein>
    <submittedName>
        <fullName evidence="2">Uncharacterized protein</fullName>
    </submittedName>
</protein>
<feature type="compositionally biased region" description="Low complexity" evidence="1">
    <location>
        <begin position="422"/>
        <end position="485"/>
    </location>
</feature>
<evidence type="ECO:0000313" key="2">
    <source>
        <dbReference type="EMBL" id="PPQ97109.1"/>
    </source>
</evidence>
<feature type="compositionally biased region" description="Low complexity" evidence="1">
    <location>
        <begin position="570"/>
        <end position="582"/>
    </location>
</feature>
<dbReference type="InParanoid" id="A0A409Y281"/>
<feature type="region of interest" description="Disordered" evidence="1">
    <location>
        <begin position="422"/>
        <end position="787"/>
    </location>
</feature>
<dbReference type="EMBL" id="NHYE01001290">
    <property type="protein sequence ID" value="PPQ97109.1"/>
    <property type="molecule type" value="Genomic_DNA"/>
</dbReference>
<name>A0A409Y281_9AGAR</name>
<feature type="compositionally biased region" description="Pro residues" evidence="1">
    <location>
        <begin position="524"/>
        <end position="540"/>
    </location>
</feature>
<feature type="region of interest" description="Disordered" evidence="1">
    <location>
        <begin position="179"/>
        <end position="249"/>
    </location>
</feature>
<proteinExistence type="predicted"/>
<gene>
    <name evidence="2" type="ORF">CVT26_001077</name>
</gene>
<feature type="region of interest" description="Disordered" evidence="1">
    <location>
        <begin position="56"/>
        <end position="79"/>
    </location>
</feature>
<sequence length="984" mass="104192">MPRIVFKGLRKTFLEEQLEGYQKSMTDGTKDDFVNDVIRRFLKRFPLELPLDKEPSQEHLAAVDDSQPDPEIEHPVPEPGNGFQRQYEQECQKYDALLRLLETRKEQIARWLRYHHAKTHGIQKELDLADPSTIFASKLLGVALEKPRKISAFLLYQRDNAELISNLYNAAKQGLLASNGQSCASPSGNPTPGQPTENAAPVVGVTVSAGGPSTTTRNSAPAKPKAPSKPLASKSKKSRNGPGRVNIGSRGSIAQDLWLKEPEAVRKDYEARAVKAHDDAVEEWTELLNGPPSTAPEDLQACIDQIASLIQPALDTVTKYTGMKATFIMGGPEPADGGEVNVISLHSGSIRGPVKMNFAQSERVAYQSLIVPAFSAFLGKCYTKEDIQRAALPKTKSALAYLSENEVSYCDANGVSKAVSSISSASPASPASSASLSSSSSSTPGSSSTSPSSSSTPDTTSAHLSTSGTTSVPVSSSKSNSPAAGDGNASEMLKSGGPAEDANNQDASPSHGVQSGGSVMRSPSFPPPPSSPLFTPPSSPSPRSRSNKYPTTPTPAPTLSRAAPPPPSSPLAHSDATSEQAPPSSPLPPNPRIGPPKRKKGDRLPNPAVSDVATNSSTSTRAVLSDLNPQLPGTTSIKASTRKRPSNAAFSPDKPSKRRKEAQKEKENVGSVGSGQATGDASPRDATLHANVEPGPQEGSDSSSGGKKRKRKAVIRAGAAEGAGAGAGSTGTTMTSQTRKGRTASEDGPSRPKRAKIAPSLESSSTTSNNAPLPTNPSLQSVSTTQGSSTATQSSYVTALSSPSSLPTTSTPSLAHLIQEVPEDCDQSLAAALKLLTSSSLGVKFDALIAMWLRFEGAHGYKGFTKRINTVQRPSVIGDWIQRARSSTFAPVFDVEEFGTHFWTWWSNLQPTWRKITANTTAREVDGGWDALDKPGGNGWPSIVAALFFWGRRLGGARVEGVSWDIAVDDVCWVLSELHRRHVV</sequence>
<dbReference type="Proteomes" id="UP000284706">
    <property type="component" value="Unassembled WGS sequence"/>
</dbReference>
<evidence type="ECO:0000313" key="3">
    <source>
        <dbReference type="Proteomes" id="UP000284706"/>
    </source>
</evidence>
<dbReference type="AlphaFoldDB" id="A0A409Y281"/>
<feature type="compositionally biased region" description="Polar residues" evidence="1">
    <location>
        <begin position="502"/>
        <end position="517"/>
    </location>
</feature>
<feature type="compositionally biased region" description="Polar residues" evidence="1">
    <location>
        <begin position="761"/>
        <end position="777"/>
    </location>
</feature>
<feature type="compositionally biased region" description="Polar residues" evidence="1">
    <location>
        <begin position="179"/>
        <end position="197"/>
    </location>
</feature>
<reference evidence="2 3" key="1">
    <citation type="journal article" date="2018" name="Evol. Lett.">
        <title>Horizontal gene cluster transfer increased hallucinogenic mushroom diversity.</title>
        <authorList>
            <person name="Reynolds H.T."/>
            <person name="Vijayakumar V."/>
            <person name="Gluck-Thaler E."/>
            <person name="Korotkin H.B."/>
            <person name="Matheny P.B."/>
            <person name="Slot J.C."/>
        </authorList>
    </citation>
    <scope>NUCLEOTIDE SEQUENCE [LARGE SCALE GENOMIC DNA]</scope>
    <source>
        <strain evidence="2 3">SRW20</strain>
    </source>
</reference>
<organism evidence="2 3">
    <name type="scientific">Gymnopilus dilepis</name>
    <dbReference type="NCBI Taxonomy" id="231916"/>
    <lineage>
        <taxon>Eukaryota</taxon>
        <taxon>Fungi</taxon>
        <taxon>Dikarya</taxon>
        <taxon>Basidiomycota</taxon>
        <taxon>Agaricomycotina</taxon>
        <taxon>Agaricomycetes</taxon>
        <taxon>Agaricomycetidae</taxon>
        <taxon>Agaricales</taxon>
        <taxon>Agaricineae</taxon>
        <taxon>Hymenogastraceae</taxon>
        <taxon>Gymnopilus</taxon>
    </lineage>
</organism>
<feature type="compositionally biased region" description="Polar residues" evidence="1">
    <location>
        <begin position="612"/>
        <end position="639"/>
    </location>
</feature>